<evidence type="ECO:0000313" key="4">
    <source>
        <dbReference type="Proteomes" id="UP000271241"/>
    </source>
</evidence>
<evidence type="ECO:0000256" key="1">
    <source>
        <dbReference type="ARBA" id="ARBA00001968"/>
    </source>
</evidence>
<dbReference type="InterPro" id="IPR003697">
    <property type="entry name" value="Maf-like"/>
</dbReference>
<dbReference type="PIRSF" id="PIRSF006305">
    <property type="entry name" value="Maf"/>
    <property type="match status" value="1"/>
</dbReference>
<reference evidence="4" key="1">
    <citation type="journal article" date="2018" name="Nat. Microbiol.">
        <title>Leveraging single-cell genomics to expand the fungal tree of life.</title>
        <authorList>
            <person name="Ahrendt S.R."/>
            <person name="Quandt C.A."/>
            <person name="Ciobanu D."/>
            <person name="Clum A."/>
            <person name="Salamov A."/>
            <person name="Andreopoulos B."/>
            <person name="Cheng J.F."/>
            <person name="Woyke T."/>
            <person name="Pelin A."/>
            <person name="Henrissat B."/>
            <person name="Reynolds N.K."/>
            <person name="Benny G.L."/>
            <person name="Smith M.E."/>
            <person name="James T.Y."/>
            <person name="Grigoriev I.V."/>
        </authorList>
    </citation>
    <scope>NUCLEOTIDE SEQUENCE [LARGE SCALE GENOMIC DNA]</scope>
    <source>
        <strain evidence="4">RSA 1356</strain>
    </source>
</reference>
<name>A0A4P9XZF9_9FUNG</name>
<evidence type="ECO:0000256" key="2">
    <source>
        <dbReference type="ARBA" id="ARBA00022801"/>
    </source>
</evidence>
<dbReference type="PANTHER" id="PTHR43213">
    <property type="entry name" value="BIFUNCTIONAL DTTP/UTP PYROPHOSPHATASE/METHYLTRANSFERASE PROTEIN-RELATED"/>
    <property type="match status" value="1"/>
</dbReference>
<dbReference type="HAMAP" id="MF_00528">
    <property type="entry name" value="Maf"/>
    <property type="match status" value="1"/>
</dbReference>
<evidence type="ECO:0000313" key="3">
    <source>
        <dbReference type="EMBL" id="RKP10860.1"/>
    </source>
</evidence>
<dbReference type="SUPFAM" id="SSF52972">
    <property type="entry name" value="ITPase-like"/>
    <property type="match status" value="1"/>
</dbReference>
<keyword evidence="2" id="KW-0378">Hydrolase</keyword>
<dbReference type="InterPro" id="IPR029001">
    <property type="entry name" value="ITPase-like_fam"/>
</dbReference>
<sequence>MTSAPLLLPGLAALQGKRVVLASSSPRRREILALMGVPYEVISSDFEENLDKSRFAHPRDYAVENARCKALEVYERLRNDSEQAANPPVLIIGADTVVVQDDKILEKPRSREQACEMLRRERGREHNVYTGVALVYPGPNGTAITHKFYAVTTVQFANVDDATIEAYVATGDPMDKAGAYGIQSLAACFVTSITGDFFNVAGFPLSRIFAELSKLAAQGAFGRPLSVAQ</sequence>
<dbReference type="Proteomes" id="UP000271241">
    <property type="component" value="Unassembled WGS sequence"/>
</dbReference>
<dbReference type="OrthoDB" id="10267058at2759"/>
<accession>A0A4P9XZF9</accession>
<dbReference type="NCBIfam" id="TIGR00172">
    <property type="entry name" value="maf"/>
    <property type="match status" value="1"/>
</dbReference>
<dbReference type="Gene3D" id="3.90.950.10">
    <property type="match status" value="1"/>
</dbReference>
<gene>
    <name evidence="3" type="ORF">THASP1DRAFT_27343</name>
</gene>
<comment type="cofactor">
    <cofactor evidence="1">
        <name>a divalent metal cation</name>
        <dbReference type="ChEBI" id="CHEBI:60240"/>
    </cofactor>
</comment>
<dbReference type="AlphaFoldDB" id="A0A4P9XZF9"/>
<proteinExistence type="inferred from homology"/>
<dbReference type="STRING" id="78915.A0A4P9XZF9"/>
<dbReference type="EMBL" id="KZ992434">
    <property type="protein sequence ID" value="RKP10860.1"/>
    <property type="molecule type" value="Genomic_DNA"/>
</dbReference>
<dbReference type="GO" id="GO:0047429">
    <property type="term" value="F:nucleoside triphosphate diphosphatase activity"/>
    <property type="evidence" value="ECO:0007669"/>
    <property type="project" value="InterPro"/>
</dbReference>
<dbReference type="CDD" id="cd00555">
    <property type="entry name" value="Maf"/>
    <property type="match status" value="1"/>
</dbReference>
<organism evidence="3 4">
    <name type="scientific">Thamnocephalis sphaerospora</name>
    <dbReference type="NCBI Taxonomy" id="78915"/>
    <lineage>
        <taxon>Eukaryota</taxon>
        <taxon>Fungi</taxon>
        <taxon>Fungi incertae sedis</taxon>
        <taxon>Zoopagomycota</taxon>
        <taxon>Zoopagomycotina</taxon>
        <taxon>Zoopagomycetes</taxon>
        <taxon>Zoopagales</taxon>
        <taxon>Sigmoideomycetaceae</taxon>
        <taxon>Thamnocephalis</taxon>
    </lineage>
</organism>
<protein>
    <submittedName>
        <fullName evidence="3">Inosine triphosphate pyrophosphatase-like protein</fullName>
    </submittedName>
</protein>
<dbReference type="Pfam" id="PF02545">
    <property type="entry name" value="Maf"/>
    <property type="match status" value="1"/>
</dbReference>
<dbReference type="PANTHER" id="PTHR43213:SF5">
    <property type="entry name" value="BIFUNCTIONAL DTTP_UTP PYROPHOSPHATASE_METHYLTRANSFERASE PROTEIN-RELATED"/>
    <property type="match status" value="1"/>
</dbReference>
<keyword evidence="4" id="KW-1185">Reference proteome</keyword>